<dbReference type="KEGG" id="mmar:MODMU_1794"/>
<dbReference type="CDD" id="cd07302">
    <property type="entry name" value="CHD"/>
    <property type="match status" value="1"/>
</dbReference>
<dbReference type="PROSITE" id="PS50125">
    <property type="entry name" value="GUANYLATE_CYCLASE_2"/>
    <property type="match status" value="1"/>
</dbReference>
<evidence type="ECO:0000259" key="1">
    <source>
        <dbReference type="PROSITE" id="PS50125"/>
    </source>
</evidence>
<dbReference type="PANTHER" id="PTHR43433">
    <property type="entry name" value="HYDROLASE, ALPHA/BETA FOLD FAMILY PROTEIN"/>
    <property type="match status" value="1"/>
</dbReference>
<dbReference type="PATRIC" id="fig|477641.3.peg.1689"/>
<dbReference type="Gene3D" id="3.30.70.1230">
    <property type="entry name" value="Nucleotide cyclase"/>
    <property type="match status" value="1"/>
</dbReference>
<proteinExistence type="predicted"/>
<dbReference type="Gene3D" id="3.40.50.1820">
    <property type="entry name" value="alpha/beta hydrolase"/>
    <property type="match status" value="1"/>
</dbReference>
<feature type="domain" description="Guanylate cyclase" evidence="1">
    <location>
        <begin position="290"/>
        <end position="397"/>
    </location>
</feature>
<dbReference type="Pfam" id="PF00211">
    <property type="entry name" value="Guanylate_cyc"/>
    <property type="match status" value="1"/>
</dbReference>
<sequence length="444" mass="48217">MTMPTTRYARSGGVNIAYQVVGTGPFDLLWVPGWVSNLEMSWEVPEYARFLTRLASFSRLILFDKRGTGLSDAVPIENLPDLDQRMDDVRAVLEAAGSTTAAILGASEGGNLSILFAATYPERVRALVLAATFVKRVWSPDYPWAPTPEEREQERVMLEREWSGDMGLADLAPGAVGDPALMRRIATFFRRRASPGAAVALNRMNTEIDTRSLLPALTAPTLVLCRRDDHGVSAEESRWIADQIPHARYVELPGDDHLPWLGDVDGLLDEVEVFLTGVRRGPDPDRRLATVLFTDIVGSTEKAAELGDRAWHELLEKHNAVVRRELDRFGGLEVDTAGDGFFATFDGPARAVRCACAVAEAVRALGLATRAGVHTGEVELVDGTVRGIAVHIGARIAAEAGPGEVLTSSTVKDLVAGSGLRFRERGAAQLKGVPGTWQNYLVEP</sequence>
<dbReference type="AlphaFoldDB" id="I4EV18"/>
<evidence type="ECO:0000313" key="3">
    <source>
        <dbReference type="Proteomes" id="UP000006461"/>
    </source>
</evidence>
<keyword evidence="3" id="KW-1185">Reference proteome</keyword>
<evidence type="ECO:0000313" key="2">
    <source>
        <dbReference type="EMBL" id="CCH87231.1"/>
    </source>
</evidence>
<name>I4EV18_MODI5</name>
<protein>
    <submittedName>
        <fullName evidence="2">Adenylyl cyclase</fullName>
    </submittedName>
</protein>
<dbReference type="eggNOG" id="COG2114">
    <property type="taxonomic scope" value="Bacteria"/>
</dbReference>
<dbReference type="Proteomes" id="UP000006461">
    <property type="component" value="Chromosome"/>
</dbReference>
<dbReference type="GO" id="GO:0035556">
    <property type="term" value="P:intracellular signal transduction"/>
    <property type="evidence" value="ECO:0007669"/>
    <property type="project" value="InterPro"/>
</dbReference>
<dbReference type="HOGENOM" id="CLU_036293_0_0_11"/>
<dbReference type="PANTHER" id="PTHR43433:SF8">
    <property type="entry name" value="BIFUNCTIONAL LIPASE_ADENYLATE CYCLASE LIPJ"/>
    <property type="match status" value="1"/>
</dbReference>
<accession>I4EV18</accession>
<dbReference type="eggNOG" id="COG1073">
    <property type="taxonomic scope" value="Bacteria"/>
</dbReference>
<gene>
    <name evidence="2" type="ordered locus">MODMU_1794</name>
</gene>
<dbReference type="GO" id="GO:0009190">
    <property type="term" value="P:cyclic nucleotide biosynthetic process"/>
    <property type="evidence" value="ECO:0007669"/>
    <property type="project" value="InterPro"/>
</dbReference>
<dbReference type="EMBL" id="FO203431">
    <property type="protein sequence ID" value="CCH87231.1"/>
    <property type="molecule type" value="Genomic_DNA"/>
</dbReference>
<reference evidence="2 3" key="1">
    <citation type="journal article" date="2012" name="J. Bacteriol.">
        <title>Genome Sequence of Radiation-Resistant Modestobacter marinus Strain BC501, a Representative Actinobacterium That Thrives on Calcareous Stone Surfaces.</title>
        <authorList>
            <person name="Normand P."/>
            <person name="Gury J."/>
            <person name="Pujic P."/>
            <person name="Chouaia B."/>
            <person name="Crotti E."/>
            <person name="Brusetti L."/>
            <person name="Daffonchio D."/>
            <person name="Vacherie B."/>
            <person name="Barbe V."/>
            <person name="Medigue C."/>
            <person name="Calteau A."/>
            <person name="Ghodhbane-Gtari F."/>
            <person name="Essoussi I."/>
            <person name="Nouioui I."/>
            <person name="Abbassi-Ghozzi I."/>
            <person name="Gtari M."/>
        </authorList>
    </citation>
    <scope>NUCLEOTIDE SEQUENCE [LARGE SCALE GENOMIC DNA]</scope>
    <source>
        <strain evidence="3">BC 501</strain>
    </source>
</reference>
<dbReference type="OMA" id="RMWSERS"/>
<dbReference type="STRING" id="477641.MODMU_1794"/>
<dbReference type="InterPro" id="IPR001054">
    <property type="entry name" value="A/G_cyclase"/>
</dbReference>
<dbReference type="InterPro" id="IPR000073">
    <property type="entry name" value="AB_hydrolase_1"/>
</dbReference>
<dbReference type="InterPro" id="IPR029787">
    <property type="entry name" value="Nucleotide_cyclase"/>
</dbReference>
<dbReference type="PRINTS" id="PR00111">
    <property type="entry name" value="ABHYDROLASE"/>
</dbReference>
<dbReference type="SMART" id="SM00044">
    <property type="entry name" value="CYCc"/>
    <property type="match status" value="1"/>
</dbReference>
<dbReference type="OrthoDB" id="27092at2"/>
<dbReference type="GO" id="GO:0004016">
    <property type="term" value="F:adenylate cyclase activity"/>
    <property type="evidence" value="ECO:0007669"/>
    <property type="project" value="UniProtKB-ARBA"/>
</dbReference>
<organism evidence="2 3">
    <name type="scientific">Modestobacter italicus (strain DSM 44449 / CECT 9708 / BC 501)</name>
    <dbReference type="NCBI Taxonomy" id="2732864"/>
    <lineage>
        <taxon>Bacteria</taxon>
        <taxon>Bacillati</taxon>
        <taxon>Actinomycetota</taxon>
        <taxon>Actinomycetes</taxon>
        <taxon>Geodermatophilales</taxon>
        <taxon>Geodermatophilaceae</taxon>
        <taxon>Modestobacter</taxon>
    </lineage>
</organism>
<dbReference type="SUPFAM" id="SSF53474">
    <property type="entry name" value="alpha/beta-Hydrolases"/>
    <property type="match status" value="1"/>
</dbReference>
<dbReference type="Pfam" id="PF00561">
    <property type="entry name" value="Abhydrolase_1"/>
    <property type="match status" value="1"/>
</dbReference>
<dbReference type="InterPro" id="IPR050471">
    <property type="entry name" value="AB_hydrolase"/>
</dbReference>
<dbReference type="SUPFAM" id="SSF55073">
    <property type="entry name" value="Nucleotide cyclase"/>
    <property type="match status" value="1"/>
</dbReference>
<dbReference type="InterPro" id="IPR029058">
    <property type="entry name" value="AB_hydrolase_fold"/>
</dbReference>